<organism evidence="2 3">
    <name type="scientific">Mugilogobius chulae</name>
    <name type="common">yellowstripe goby</name>
    <dbReference type="NCBI Taxonomy" id="88201"/>
    <lineage>
        <taxon>Eukaryota</taxon>
        <taxon>Metazoa</taxon>
        <taxon>Chordata</taxon>
        <taxon>Craniata</taxon>
        <taxon>Vertebrata</taxon>
        <taxon>Euteleostomi</taxon>
        <taxon>Actinopterygii</taxon>
        <taxon>Neopterygii</taxon>
        <taxon>Teleostei</taxon>
        <taxon>Neoteleostei</taxon>
        <taxon>Acanthomorphata</taxon>
        <taxon>Gobiaria</taxon>
        <taxon>Gobiiformes</taxon>
        <taxon>Gobioidei</taxon>
        <taxon>Gobiidae</taxon>
        <taxon>Gobionellinae</taxon>
        <taxon>Mugilogobius</taxon>
    </lineage>
</organism>
<dbReference type="Proteomes" id="UP001460270">
    <property type="component" value="Unassembled WGS sequence"/>
</dbReference>
<feature type="compositionally biased region" description="Pro residues" evidence="1">
    <location>
        <begin position="285"/>
        <end position="295"/>
    </location>
</feature>
<feature type="compositionally biased region" description="Low complexity" evidence="1">
    <location>
        <begin position="211"/>
        <end position="230"/>
    </location>
</feature>
<feature type="compositionally biased region" description="Low complexity" evidence="1">
    <location>
        <begin position="139"/>
        <end position="153"/>
    </location>
</feature>
<evidence type="ECO:0000313" key="2">
    <source>
        <dbReference type="EMBL" id="KAK7898155.1"/>
    </source>
</evidence>
<feature type="compositionally biased region" description="Pro residues" evidence="1">
    <location>
        <begin position="231"/>
        <end position="241"/>
    </location>
</feature>
<protein>
    <submittedName>
        <fullName evidence="2">Uncharacterized protein</fullName>
    </submittedName>
</protein>
<evidence type="ECO:0000256" key="1">
    <source>
        <dbReference type="SAM" id="MobiDB-lite"/>
    </source>
</evidence>
<feature type="compositionally biased region" description="Low complexity" evidence="1">
    <location>
        <begin position="242"/>
        <end position="256"/>
    </location>
</feature>
<proteinExistence type="predicted"/>
<sequence length="426" mass="44354">MGAGEDSDRLQAKGPFGSSLTAHENTITSQGPRCVEGPMLSQRSRHSPHCPLRALLMTAPPPASAQICSLTEHTERESRLWRGSFQQSPTRASAPDEAAEASATGLSIYFARRSVFNALDAISHRTSSPLPSPHPSVQPTPLSSSLSPARSPLLTLSPARSPLLIPQSSPLLSPHPTVQPAPLSSSLSPARSPLLIPQSSPLPSPHPSVQPAPLSSSLSPARSPLLIPQSSPLPSPHPSVQPTPLSSSLSPARSPLLTPQSFPYPATLSSSLSPARSRLLIPQSSPLPSPHPSVQPAPLSSSLSPARSRLLIPQSFPYPAPLSSGKGTIQGLSPRSLFALAAFLSLSLSLSCPSLVLGRGGDICRMLSLLNLSKHVHPPGLLLPPPSLSMGLVLVLEFPSSSEEWSGGVVSVTEAWSGGVVSPADL</sequence>
<feature type="region of interest" description="Disordered" evidence="1">
    <location>
        <begin position="126"/>
        <end position="153"/>
    </location>
</feature>
<evidence type="ECO:0000313" key="3">
    <source>
        <dbReference type="Proteomes" id="UP001460270"/>
    </source>
</evidence>
<feature type="compositionally biased region" description="Basic and acidic residues" evidence="1">
    <location>
        <begin position="1"/>
        <end position="11"/>
    </location>
</feature>
<feature type="region of interest" description="Disordered" evidence="1">
    <location>
        <begin position="280"/>
        <end position="302"/>
    </location>
</feature>
<reference evidence="3" key="1">
    <citation type="submission" date="2024-04" db="EMBL/GenBank/DDBJ databases">
        <title>Salinicola lusitanus LLJ914,a marine bacterium isolated from the Okinawa Trough.</title>
        <authorList>
            <person name="Li J."/>
        </authorList>
    </citation>
    <scope>NUCLEOTIDE SEQUENCE [LARGE SCALE GENOMIC DNA]</scope>
</reference>
<feature type="region of interest" description="Disordered" evidence="1">
    <location>
        <begin position="79"/>
        <end position="98"/>
    </location>
</feature>
<keyword evidence="3" id="KW-1185">Reference proteome</keyword>
<dbReference type="AlphaFoldDB" id="A0AAW0NCX2"/>
<feature type="region of interest" description="Disordered" evidence="1">
    <location>
        <begin position="167"/>
        <end position="256"/>
    </location>
</feature>
<name>A0AAW0NCX2_9GOBI</name>
<accession>A0AAW0NCX2</accession>
<feature type="compositionally biased region" description="Low complexity" evidence="1">
    <location>
        <begin position="167"/>
        <end position="199"/>
    </location>
</feature>
<dbReference type="EMBL" id="JBBPFD010000014">
    <property type="protein sequence ID" value="KAK7898155.1"/>
    <property type="molecule type" value="Genomic_DNA"/>
</dbReference>
<comment type="caution">
    <text evidence="2">The sequence shown here is derived from an EMBL/GenBank/DDBJ whole genome shotgun (WGS) entry which is preliminary data.</text>
</comment>
<feature type="compositionally biased region" description="Pro residues" evidence="1">
    <location>
        <begin position="200"/>
        <end position="210"/>
    </location>
</feature>
<feature type="compositionally biased region" description="Polar residues" evidence="1">
    <location>
        <begin position="18"/>
        <end position="31"/>
    </location>
</feature>
<gene>
    <name evidence="2" type="ORF">WMY93_019008</name>
</gene>
<feature type="region of interest" description="Disordered" evidence="1">
    <location>
        <begin position="1"/>
        <end position="46"/>
    </location>
</feature>